<organism evidence="19 20">
    <name type="scientific">Eumeta variegata</name>
    <name type="common">Bagworm moth</name>
    <name type="synonym">Eumeta japonica</name>
    <dbReference type="NCBI Taxonomy" id="151549"/>
    <lineage>
        <taxon>Eukaryota</taxon>
        <taxon>Metazoa</taxon>
        <taxon>Ecdysozoa</taxon>
        <taxon>Arthropoda</taxon>
        <taxon>Hexapoda</taxon>
        <taxon>Insecta</taxon>
        <taxon>Pterygota</taxon>
        <taxon>Neoptera</taxon>
        <taxon>Endopterygota</taxon>
        <taxon>Lepidoptera</taxon>
        <taxon>Glossata</taxon>
        <taxon>Ditrysia</taxon>
        <taxon>Tineoidea</taxon>
        <taxon>Psychidae</taxon>
        <taxon>Oiketicinae</taxon>
        <taxon>Eumeta</taxon>
    </lineage>
</organism>
<dbReference type="GO" id="GO:0000422">
    <property type="term" value="P:autophagy of mitochondrion"/>
    <property type="evidence" value="ECO:0007669"/>
    <property type="project" value="TreeGrafter"/>
</dbReference>
<feature type="compositionally biased region" description="Basic and acidic residues" evidence="17">
    <location>
        <begin position="408"/>
        <end position="422"/>
    </location>
</feature>
<dbReference type="GO" id="GO:0034727">
    <property type="term" value="P:piecemeal microautophagy of the nucleus"/>
    <property type="evidence" value="ECO:0007669"/>
    <property type="project" value="TreeGrafter"/>
</dbReference>
<dbReference type="AlphaFoldDB" id="A0A4C1TAI3"/>
<evidence type="ECO:0000256" key="1">
    <source>
        <dbReference type="ARBA" id="ARBA00004496"/>
    </source>
</evidence>
<comment type="similarity">
    <text evidence="16">Belongs to the protein kinase superfamily.</text>
</comment>
<dbReference type="GO" id="GO:0061709">
    <property type="term" value="P:reticulophagy"/>
    <property type="evidence" value="ECO:0007669"/>
    <property type="project" value="TreeGrafter"/>
</dbReference>
<keyword evidence="7" id="KW-0677">Repeat</keyword>
<dbReference type="PROSITE" id="PS00107">
    <property type="entry name" value="PROTEIN_KINASE_ATP"/>
    <property type="match status" value="1"/>
</dbReference>
<dbReference type="FunFam" id="1.10.510.10:FF:000571">
    <property type="entry name" value="Maternal embryonic leucine zipper kinase"/>
    <property type="match status" value="1"/>
</dbReference>
<evidence type="ECO:0000256" key="17">
    <source>
        <dbReference type="SAM" id="MobiDB-lite"/>
    </source>
</evidence>
<dbReference type="InterPro" id="IPR011009">
    <property type="entry name" value="Kinase-like_dom_sf"/>
</dbReference>
<reference evidence="19 20" key="1">
    <citation type="journal article" date="2019" name="Commun. Biol.">
        <title>The bagworm genome reveals a unique fibroin gene that provides high tensile strength.</title>
        <authorList>
            <person name="Kono N."/>
            <person name="Nakamura H."/>
            <person name="Ohtoshi R."/>
            <person name="Tomita M."/>
            <person name="Numata K."/>
            <person name="Arakawa K."/>
        </authorList>
    </citation>
    <scope>NUCLEOTIDE SEQUENCE [LARGE SCALE GENOMIC DNA]</scope>
</reference>
<proteinExistence type="inferred from homology"/>
<dbReference type="SMART" id="SM00745">
    <property type="entry name" value="MIT"/>
    <property type="match status" value="1"/>
</dbReference>
<dbReference type="SUPFAM" id="SSF56112">
    <property type="entry name" value="Protein kinase-like (PK-like)"/>
    <property type="match status" value="1"/>
</dbReference>
<dbReference type="OrthoDB" id="346907at2759"/>
<evidence type="ECO:0000256" key="14">
    <source>
        <dbReference type="ARBA" id="ARBA00048679"/>
    </source>
</evidence>
<evidence type="ECO:0000256" key="11">
    <source>
        <dbReference type="ARBA" id="ARBA00023006"/>
    </source>
</evidence>
<keyword evidence="9" id="KW-0418">Kinase</keyword>
<dbReference type="SUPFAM" id="SSF116846">
    <property type="entry name" value="MIT domain"/>
    <property type="match status" value="1"/>
</dbReference>
<dbReference type="Gene3D" id="3.30.200.20">
    <property type="entry name" value="Phosphorylase Kinase, domain 1"/>
    <property type="match status" value="1"/>
</dbReference>
<dbReference type="PANTHER" id="PTHR24348">
    <property type="entry name" value="SERINE/THREONINE-PROTEIN KINASE UNC-51-RELATED"/>
    <property type="match status" value="1"/>
</dbReference>
<dbReference type="InterPro" id="IPR000719">
    <property type="entry name" value="Prot_kinase_dom"/>
</dbReference>
<evidence type="ECO:0000256" key="6">
    <source>
        <dbReference type="ARBA" id="ARBA00022679"/>
    </source>
</evidence>
<dbReference type="Gene3D" id="1.20.58.80">
    <property type="entry name" value="Phosphotransferase system, lactose/cellobiose-type IIA subunit"/>
    <property type="match status" value="1"/>
</dbReference>
<comment type="catalytic activity">
    <reaction evidence="13">
        <text>L-threonyl-[protein] + ATP = O-phospho-L-threonyl-[protein] + ADP + H(+)</text>
        <dbReference type="Rhea" id="RHEA:46608"/>
        <dbReference type="Rhea" id="RHEA-COMP:11060"/>
        <dbReference type="Rhea" id="RHEA-COMP:11605"/>
        <dbReference type="ChEBI" id="CHEBI:15378"/>
        <dbReference type="ChEBI" id="CHEBI:30013"/>
        <dbReference type="ChEBI" id="CHEBI:30616"/>
        <dbReference type="ChEBI" id="CHEBI:61977"/>
        <dbReference type="ChEBI" id="CHEBI:456216"/>
        <dbReference type="EC" id="2.7.11.1"/>
    </reaction>
</comment>
<dbReference type="SMART" id="SM00220">
    <property type="entry name" value="S_TKc"/>
    <property type="match status" value="1"/>
</dbReference>
<evidence type="ECO:0000256" key="15">
    <source>
        <dbReference type="PROSITE-ProRule" id="PRU10141"/>
    </source>
</evidence>
<dbReference type="Pfam" id="PF04212">
    <property type="entry name" value="MIT"/>
    <property type="match status" value="1"/>
</dbReference>
<dbReference type="PROSITE" id="PS50011">
    <property type="entry name" value="PROTEIN_KINASE_DOM"/>
    <property type="match status" value="1"/>
</dbReference>
<dbReference type="EMBL" id="BGZK01000046">
    <property type="protein sequence ID" value="GBP11513.1"/>
    <property type="molecule type" value="Genomic_DNA"/>
</dbReference>
<feature type="domain" description="Protein kinase" evidence="18">
    <location>
        <begin position="9"/>
        <end position="267"/>
    </location>
</feature>
<evidence type="ECO:0000256" key="2">
    <source>
        <dbReference type="ARBA" id="ARBA00012513"/>
    </source>
</evidence>
<evidence type="ECO:0000256" key="7">
    <source>
        <dbReference type="ARBA" id="ARBA00022737"/>
    </source>
</evidence>
<dbReference type="GO" id="GO:0004674">
    <property type="term" value="F:protein serine/threonine kinase activity"/>
    <property type="evidence" value="ECO:0007669"/>
    <property type="project" value="UniProtKB-KW"/>
</dbReference>
<dbReference type="InterPro" id="IPR036181">
    <property type="entry name" value="MIT_dom_sf"/>
</dbReference>
<keyword evidence="8 15" id="KW-0547">Nucleotide-binding</keyword>
<evidence type="ECO:0000256" key="9">
    <source>
        <dbReference type="ARBA" id="ARBA00022777"/>
    </source>
</evidence>
<dbReference type="InterPro" id="IPR017441">
    <property type="entry name" value="Protein_kinase_ATP_BS"/>
</dbReference>
<dbReference type="Gene3D" id="1.10.510.10">
    <property type="entry name" value="Transferase(Phosphotransferase) domain 1"/>
    <property type="match status" value="1"/>
</dbReference>
<evidence type="ECO:0000313" key="19">
    <source>
        <dbReference type="EMBL" id="GBP11513.1"/>
    </source>
</evidence>
<dbReference type="InterPro" id="IPR045269">
    <property type="entry name" value="Atg1-like"/>
</dbReference>
<comment type="caution">
    <text evidence="19">The sequence shown here is derived from an EMBL/GenBank/DDBJ whole genome shotgun (WGS) entry which is preliminary data.</text>
</comment>
<sequence length="492" mass="54876">MSFPKIEGYVVTERLGAGSYATVYKACTKTGARSTVAIKCVDKARVKNSGTAVDNLITEIRLLKTLRHPHIVHMHDFLWDERNIYIITEYCCGGDLARRIRSHGRLPERQVRYFLQQLVSALKFMWEKGVMHMDLKPHNLLLQRESGVHYTLKVADFGFATYVSAAASQGIRGSLLYMAPEVVRGRPGPHADLWSVGVILYECLFGRAPYASASVHELMEKINAQVPIEIPPRSHISSGCQDLLTRLLQHDPTKRITHQELFVHEYLDLDHMPTKENFDKGVALVRAGVERERRHDWASALEAYREGLRYLVPAVEARADAAQRAALRAKVTGYMERAEQLQAFLRTDGAAPVPPAPADDTGVPDEAGQPDEHGDEVVQDVPEPESTPARAADGGGTRGPRAWLRRTVSNDDVRGEPAERLSSDVTDAFTRPVRSRRLMPSENLCISPLDGAAVLQFFIVVLNDHGVRSKLNRNNKYMLTHSAPALTAVERL</sequence>
<feature type="binding site" evidence="15">
    <location>
        <position position="39"/>
    </location>
    <ligand>
        <name>ATP</name>
        <dbReference type="ChEBI" id="CHEBI:30616"/>
    </ligand>
</feature>
<dbReference type="Pfam" id="PF00069">
    <property type="entry name" value="Pkinase"/>
    <property type="match status" value="1"/>
</dbReference>
<evidence type="ECO:0000256" key="3">
    <source>
        <dbReference type="ARBA" id="ARBA00021644"/>
    </source>
</evidence>
<evidence type="ECO:0000259" key="18">
    <source>
        <dbReference type="PROSITE" id="PS50011"/>
    </source>
</evidence>
<evidence type="ECO:0000256" key="12">
    <source>
        <dbReference type="ARBA" id="ARBA00032242"/>
    </source>
</evidence>
<dbReference type="EC" id="2.7.11.1" evidence="2"/>
<dbReference type="GO" id="GO:0005524">
    <property type="term" value="F:ATP binding"/>
    <property type="evidence" value="ECO:0007669"/>
    <property type="project" value="UniProtKB-UniRule"/>
</dbReference>
<evidence type="ECO:0000256" key="13">
    <source>
        <dbReference type="ARBA" id="ARBA00047899"/>
    </source>
</evidence>
<evidence type="ECO:0000256" key="8">
    <source>
        <dbReference type="ARBA" id="ARBA00022741"/>
    </source>
</evidence>
<keyword evidence="6" id="KW-0808">Transferase</keyword>
<evidence type="ECO:0000256" key="5">
    <source>
        <dbReference type="ARBA" id="ARBA00022527"/>
    </source>
</evidence>
<dbReference type="GO" id="GO:0000045">
    <property type="term" value="P:autophagosome assembly"/>
    <property type="evidence" value="ECO:0007669"/>
    <property type="project" value="TreeGrafter"/>
</dbReference>
<evidence type="ECO:0000256" key="10">
    <source>
        <dbReference type="ARBA" id="ARBA00022840"/>
    </source>
</evidence>
<name>A0A4C1TAI3_EUMVA</name>
<evidence type="ECO:0000256" key="4">
    <source>
        <dbReference type="ARBA" id="ARBA00022490"/>
    </source>
</evidence>
<gene>
    <name evidence="19" type="ORF">EVAR_92995_1</name>
</gene>
<dbReference type="GO" id="GO:0010506">
    <property type="term" value="P:regulation of autophagy"/>
    <property type="evidence" value="ECO:0007669"/>
    <property type="project" value="InterPro"/>
</dbReference>
<comment type="catalytic activity">
    <reaction evidence="14">
        <text>L-seryl-[protein] + ATP = O-phospho-L-seryl-[protein] + ADP + H(+)</text>
        <dbReference type="Rhea" id="RHEA:17989"/>
        <dbReference type="Rhea" id="RHEA-COMP:9863"/>
        <dbReference type="Rhea" id="RHEA-COMP:11604"/>
        <dbReference type="ChEBI" id="CHEBI:15378"/>
        <dbReference type="ChEBI" id="CHEBI:29999"/>
        <dbReference type="ChEBI" id="CHEBI:30616"/>
        <dbReference type="ChEBI" id="CHEBI:83421"/>
        <dbReference type="ChEBI" id="CHEBI:456216"/>
        <dbReference type="EC" id="2.7.11.1"/>
    </reaction>
</comment>
<dbReference type="Proteomes" id="UP000299102">
    <property type="component" value="Unassembled WGS sequence"/>
</dbReference>
<keyword evidence="5 16" id="KW-0723">Serine/threonine-protein kinase</keyword>
<keyword evidence="10 15" id="KW-0067">ATP-binding</keyword>
<keyword evidence="20" id="KW-1185">Reference proteome</keyword>
<protein>
    <recommendedName>
        <fullName evidence="3">Serine/threonine-protein kinase ULK3</fullName>
        <ecNumber evidence="2">2.7.11.1</ecNumber>
    </recommendedName>
    <alternativeName>
        <fullName evidence="12">Unc-51-like kinase 3</fullName>
    </alternativeName>
</protein>
<keyword evidence="11" id="KW-0072">Autophagy</keyword>
<evidence type="ECO:0000313" key="20">
    <source>
        <dbReference type="Proteomes" id="UP000299102"/>
    </source>
</evidence>
<dbReference type="GO" id="GO:0034045">
    <property type="term" value="C:phagophore assembly site membrane"/>
    <property type="evidence" value="ECO:0007669"/>
    <property type="project" value="TreeGrafter"/>
</dbReference>
<comment type="subcellular location">
    <subcellularLocation>
        <location evidence="1">Cytoplasm</location>
    </subcellularLocation>
</comment>
<dbReference type="GO" id="GO:0005776">
    <property type="term" value="C:autophagosome"/>
    <property type="evidence" value="ECO:0007669"/>
    <property type="project" value="TreeGrafter"/>
</dbReference>
<evidence type="ECO:0000256" key="16">
    <source>
        <dbReference type="RuleBase" id="RU000304"/>
    </source>
</evidence>
<dbReference type="PROSITE" id="PS00108">
    <property type="entry name" value="PROTEIN_KINASE_ST"/>
    <property type="match status" value="1"/>
</dbReference>
<accession>A0A4C1TAI3</accession>
<feature type="region of interest" description="Disordered" evidence="17">
    <location>
        <begin position="349"/>
        <end position="425"/>
    </location>
</feature>
<dbReference type="STRING" id="151549.A0A4C1TAI3"/>
<dbReference type="InterPro" id="IPR008271">
    <property type="entry name" value="Ser/Thr_kinase_AS"/>
</dbReference>
<dbReference type="PANTHER" id="PTHR24348:SF65">
    <property type="entry name" value="SERINE_THREONINE-PROTEIN KINASE ULK3"/>
    <property type="match status" value="1"/>
</dbReference>
<dbReference type="GO" id="GO:0005829">
    <property type="term" value="C:cytosol"/>
    <property type="evidence" value="ECO:0007669"/>
    <property type="project" value="TreeGrafter"/>
</dbReference>
<keyword evidence="4" id="KW-0963">Cytoplasm</keyword>
<dbReference type="GO" id="GO:0042594">
    <property type="term" value="P:response to starvation"/>
    <property type="evidence" value="ECO:0007669"/>
    <property type="project" value="TreeGrafter"/>
</dbReference>
<dbReference type="InterPro" id="IPR007330">
    <property type="entry name" value="MIT_dom"/>
</dbReference>
<dbReference type="FunFam" id="3.30.200.20:FF:000042">
    <property type="entry name" value="Aurora kinase A"/>
    <property type="match status" value="1"/>
</dbReference>